<dbReference type="Proteomes" id="UP000315003">
    <property type="component" value="Chromosome"/>
</dbReference>
<name>A0A517SX38_9BACT</name>
<feature type="region of interest" description="Disordered" evidence="1">
    <location>
        <begin position="28"/>
        <end position="62"/>
    </location>
</feature>
<evidence type="ECO:0000313" key="3">
    <source>
        <dbReference type="Proteomes" id="UP000315003"/>
    </source>
</evidence>
<reference evidence="2 3" key="1">
    <citation type="submission" date="2019-02" db="EMBL/GenBank/DDBJ databases">
        <title>Deep-cultivation of Planctomycetes and their phenomic and genomic characterization uncovers novel biology.</title>
        <authorList>
            <person name="Wiegand S."/>
            <person name="Jogler M."/>
            <person name="Boedeker C."/>
            <person name="Pinto D."/>
            <person name="Vollmers J."/>
            <person name="Rivas-Marin E."/>
            <person name="Kohn T."/>
            <person name="Peeters S.H."/>
            <person name="Heuer A."/>
            <person name="Rast P."/>
            <person name="Oberbeckmann S."/>
            <person name="Bunk B."/>
            <person name="Jeske O."/>
            <person name="Meyerdierks A."/>
            <person name="Storesund J.E."/>
            <person name="Kallscheuer N."/>
            <person name="Luecker S."/>
            <person name="Lage O.M."/>
            <person name="Pohl T."/>
            <person name="Merkel B.J."/>
            <person name="Hornburger P."/>
            <person name="Mueller R.-W."/>
            <person name="Bruemmer F."/>
            <person name="Labrenz M."/>
            <person name="Spormann A.M."/>
            <person name="Op den Camp H."/>
            <person name="Overmann J."/>
            <person name="Amann R."/>
            <person name="Jetten M.S.M."/>
            <person name="Mascher T."/>
            <person name="Medema M.H."/>
            <person name="Devos D.P."/>
            <person name="Kaster A.-K."/>
            <person name="Ovreas L."/>
            <person name="Rohde M."/>
            <person name="Galperin M.Y."/>
            <person name="Jogler C."/>
        </authorList>
    </citation>
    <scope>NUCLEOTIDE SEQUENCE [LARGE SCALE GENOMIC DNA]</scope>
    <source>
        <strain evidence="2 3">SV_7m_r</strain>
    </source>
</reference>
<protein>
    <submittedName>
        <fullName evidence="2">Uncharacterized protein</fullName>
    </submittedName>
</protein>
<accession>A0A517SX38</accession>
<dbReference type="EMBL" id="CP036272">
    <property type="protein sequence ID" value="QDT60714.1"/>
    <property type="molecule type" value="Genomic_DNA"/>
</dbReference>
<proteinExistence type="predicted"/>
<evidence type="ECO:0000313" key="2">
    <source>
        <dbReference type="EMBL" id="QDT60714.1"/>
    </source>
</evidence>
<keyword evidence="3" id="KW-1185">Reference proteome</keyword>
<organism evidence="2 3">
    <name type="scientific">Stieleria bergensis</name>
    <dbReference type="NCBI Taxonomy" id="2528025"/>
    <lineage>
        <taxon>Bacteria</taxon>
        <taxon>Pseudomonadati</taxon>
        <taxon>Planctomycetota</taxon>
        <taxon>Planctomycetia</taxon>
        <taxon>Pirellulales</taxon>
        <taxon>Pirellulaceae</taxon>
        <taxon>Stieleria</taxon>
    </lineage>
</organism>
<sequence>MINNNGATTEERKIELVNLDPASSMFSVNPNALKPSDFHPAGQSNALLPRQHTATASNARPF</sequence>
<evidence type="ECO:0000256" key="1">
    <source>
        <dbReference type="SAM" id="MobiDB-lite"/>
    </source>
</evidence>
<dbReference type="AlphaFoldDB" id="A0A517SX38"/>
<gene>
    <name evidence="2" type="ORF">SV7mr_32400</name>
</gene>
<feature type="compositionally biased region" description="Polar residues" evidence="1">
    <location>
        <begin position="42"/>
        <end position="62"/>
    </location>
</feature>